<keyword evidence="2 6" id="KW-0560">Oxidoreductase</keyword>
<dbReference type="PANTHER" id="PTHR11496:SF102">
    <property type="entry name" value="ALCOHOL DEHYDROGENASE 4"/>
    <property type="match status" value="1"/>
</dbReference>
<evidence type="ECO:0000259" key="5">
    <source>
        <dbReference type="Pfam" id="PF25137"/>
    </source>
</evidence>
<gene>
    <name evidence="6" type="ORF">PUP29_06425</name>
</gene>
<dbReference type="Pfam" id="PF00465">
    <property type="entry name" value="Fe-ADH"/>
    <property type="match status" value="1"/>
</dbReference>
<evidence type="ECO:0000256" key="1">
    <source>
        <dbReference type="ARBA" id="ARBA00007358"/>
    </source>
</evidence>
<comment type="similarity">
    <text evidence="1">Belongs to the iron-containing alcohol dehydrogenase family.</text>
</comment>
<evidence type="ECO:0000256" key="2">
    <source>
        <dbReference type="ARBA" id="ARBA00023002"/>
    </source>
</evidence>
<dbReference type="PROSITE" id="PS00060">
    <property type="entry name" value="ADH_IRON_2"/>
    <property type="match status" value="1"/>
</dbReference>
<dbReference type="GO" id="GO:0004022">
    <property type="term" value="F:alcohol dehydrogenase (NAD+) activity"/>
    <property type="evidence" value="ECO:0007669"/>
    <property type="project" value="UniProtKB-EC"/>
</dbReference>
<dbReference type="PROSITE" id="PS00913">
    <property type="entry name" value="ADH_IRON_1"/>
    <property type="match status" value="1"/>
</dbReference>
<dbReference type="PANTHER" id="PTHR11496">
    <property type="entry name" value="ALCOHOL DEHYDROGENASE"/>
    <property type="match status" value="1"/>
</dbReference>
<dbReference type="RefSeq" id="WP_079546675.1">
    <property type="nucleotide sequence ID" value="NZ_CP117826.1"/>
</dbReference>
<evidence type="ECO:0000313" key="6">
    <source>
        <dbReference type="EMBL" id="XCC61175.1"/>
    </source>
</evidence>
<dbReference type="InterPro" id="IPR056798">
    <property type="entry name" value="ADH_Fe_C"/>
</dbReference>
<dbReference type="FunFam" id="3.40.50.1970:FF:000003">
    <property type="entry name" value="Alcohol dehydrogenase, iron-containing"/>
    <property type="match status" value="1"/>
</dbReference>
<dbReference type="CDD" id="cd08176">
    <property type="entry name" value="LPO"/>
    <property type="match status" value="1"/>
</dbReference>
<evidence type="ECO:0000256" key="3">
    <source>
        <dbReference type="ARBA" id="ARBA00023027"/>
    </source>
</evidence>
<evidence type="ECO:0000259" key="4">
    <source>
        <dbReference type="Pfam" id="PF00465"/>
    </source>
</evidence>
<sequence length="377" mass="41169">MKTHTCWFNKRSIFGRGSVKEICEIAAEKHFAKAFLMTDEGVVAVGIIKKVTDILETGNIPYEIFSDICQNPTIQNVQRGICHFESAKADFIIAIGGGSVIDTAKAVGMIYSNPVHHDVVSLAGRNVLPRPCVPIIAVPTTAGTASEVTMNYVITDENNRRKIVCTDPGCIPEIAVIDPELMKSMPSSLIASTGMDALTHAVEGYFTKDAWELTDIFHLEAIRMISQYLPLSVKGEENGREQMALAQYMAGMGFSNSGLGLVHAMAHSLGAIYNMAHGIANAVLLPHVLAYNLEVLPEWKIKKAAVAMGAGEEKYSLISAIRDLAKEVGIPTSLKELSVKREDFYKLSEVAFSDANTTGNPRKTSVKEIWEIFEKAY</sequence>
<feature type="domain" description="Fe-containing alcohol dehydrogenase-like C-terminal" evidence="5">
    <location>
        <begin position="191"/>
        <end position="377"/>
    </location>
</feature>
<dbReference type="AlphaFoldDB" id="A0AAU8A542"/>
<proteinExistence type="inferred from homology"/>
<dbReference type="Pfam" id="PF25137">
    <property type="entry name" value="ADH_Fe_C"/>
    <property type="match status" value="1"/>
</dbReference>
<organism evidence="6">
    <name type="scientific">Christensenella massiliensis</name>
    <dbReference type="NCBI Taxonomy" id="1805714"/>
    <lineage>
        <taxon>Bacteria</taxon>
        <taxon>Bacillati</taxon>
        <taxon>Bacillota</taxon>
        <taxon>Clostridia</taxon>
        <taxon>Christensenellales</taxon>
        <taxon>Christensenellaceae</taxon>
        <taxon>Christensenella</taxon>
    </lineage>
</organism>
<keyword evidence="3" id="KW-0520">NAD</keyword>
<dbReference type="EMBL" id="CP117826">
    <property type="protein sequence ID" value="XCC61175.1"/>
    <property type="molecule type" value="Genomic_DNA"/>
</dbReference>
<dbReference type="EC" id="1.1.1.1" evidence="6"/>
<reference evidence="6" key="1">
    <citation type="submission" date="2023-02" db="EMBL/GenBank/DDBJ databases">
        <title>Gut commensal Christensenella minuta modulates host metabolism via a new class of secondary bile acids.</title>
        <authorList>
            <person name="Liu C."/>
        </authorList>
    </citation>
    <scope>NUCLEOTIDE SEQUENCE</scope>
    <source>
        <strain evidence="6">CA70</strain>
    </source>
</reference>
<protein>
    <submittedName>
        <fullName evidence="6">Iron-containing alcohol dehydrogenase</fullName>
        <ecNumber evidence="6">1.1.1.1</ecNumber>
    </submittedName>
</protein>
<dbReference type="SUPFAM" id="SSF56796">
    <property type="entry name" value="Dehydroquinate synthase-like"/>
    <property type="match status" value="1"/>
</dbReference>
<dbReference type="Gene3D" id="3.40.50.1970">
    <property type="match status" value="1"/>
</dbReference>
<accession>A0AAU8A542</accession>
<dbReference type="FunFam" id="1.20.1090.10:FF:000001">
    <property type="entry name" value="Aldehyde-alcohol dehydrogenase"/>
    <property type="match status" value="1"/>
</dbReference>
<name>A0AAU8A542_9FIRM</name>
<dbReference type="GO" id="GO:0046872">
    <property type="term" value="F:metal ion binding"/>
    <property type="evidence" value="ECO:0007669"/>
    <property type="project" value="InterPro"/>
</dbReference>
<dbReference type="Gene3D" id="1.20.1090.10">
    <property type="entry name" value="Dehydroquinate synthase-like - alpha domain"/>
    <property type="match status" value="1"/>
</dbReference>
<dbReference type="InterPro" id="IPR018211">
    <property type="entry name" value="ADH_Fe_CS"/>
</dbReference>
<feature type="domain" description="Alcohol dehydrogenase iron-type/glycerol dehydrogenase GldA" evidence="4">
    <location>
        <begin position="10"/>
        <end position="179"/>
    </location>
</feature>
<dbReference type="InterPro" id="IPR039697">
    <property type="entry name" value="Alcohol_dehydrogenase_Fe"/>
</dbReference>
<dbReference type="InterPro" id="IPR001670">
    <property type="entry name" value="ADH_Fe/GldA"/>
</dbReference>